<dbReference type="AlphaFoldDB" id="A0A2G5UC61"/>
<dbReference type="Pfam" id="PF00646">
    <property type="entry name" value="F-box"/>
    <property type="match status" value="1"/>
</dbReference>
<evidence type="ECO:0000313" key="2">
    <source>
        <dbReference type="EMBL" id="PIC37148.1"/>
    </source>
</evidence>
<proteinExistence type="predicted"/>
<evidence type="ECO:0000313" key="3">
    <source>
        <dbReference type="Proteomes" id="UP000230233"/>
    </source>
</evidence>
<dbReference type="Pfam" id="PF07735">
    <property type="entry name" value="FBA_2"/>
    <property type="match status" value="1"/>
</dbReference>
<keyword evidence="3" id="KW-1185">Reference proteome</keyword>
<dbReference type="EMBL" id="PDUG01000004">
    <property type="protein sequence ID" value="PIC37148.1"/>
    <property type="molecule type" value="Genomic_DNA"/>
</dbReference>
<dbReference type="PANTHER" id="PTHR21503">
    <property type="entry name" value="F-BOX-CONTAINING HYPOTHETICAL PROTEIN C.ELEGANS"/>
    <property type="match status" value="1"/>
</dbReference>
<dbReference type="Proteomes" id="UP000230233">
    <property type="component" value="Chromosome IV"/>
</dbReference>
<sequence>MPFPILRTPSVVLSEIISLLQPNEIVTASFCSKNLERLLQNHFRQRKPLKWRLHMIDYKSCGQAHIKTSEDAKQIPVLLAKHMSELKRQLSWKCPVLYSNDQILGTKMTVEYVTDLFGLDIHELLTDRNSAWAIQWVNNRQKNSLYNFAFNKTRKCNSDADEALDFVLRNARASNYCSIEGSVSDNFKFDGKLGPMRKLTIPSNGHWVTGDNLSNFDAIEITIQGSRLSVSDLNVFLRHWRAGGLTRLEWLHLNFEEHTFRERFDEDLEVVKTDERRVYHCSYGYKKVVHGGYSVQRVDGVKALIQCDLRRFVMVVWHQQ</sequence>
<name>A0A2G5UC61_9PELO</name>
<comment type="caution">
    <text evidence="2">The sequence shown here is derived from an EMBL/GenBank/DDBJ whole genome shotgun (WGS) entry which is preliminary data.</text>
</comment>
<organism evidence="2 3">
    <name type="scientific">Caenorhabditis nigoni</name>
    <dbReference type="NCBI Taxonomy" id="1611254"/>
    <lineage>
        <taxon>Eukaryota</taxon>
        <taxon>Metazoa</taxon>
        <taxon>Ecdysozoa</taxon>
        <taxon>Nematoda</taxon>
        <taxon>Chromadorea</taxon>
        <taxon>Rhabditida</taxon>
        <taxon>Rhabditina</taxon>
        <taxon>Rhabditomorpha</taxon>
        <taxon>Rhabditoidea</taxon>
        <taxon>Rhabditidae</taxon>
        <taxon>Peloderinae</taxon>
        <taxon>Caenorhabditis</taxon>
    </lineage>
</organism>
<dbReference type="STRING" id="1611254.A0A2G5UC61"/>
<dbReference type="PANTHER" id="PTHR21503:SF8">
    <property type="entry name" value="F-BOX ASSOCIATED DOMAIN-CONTAINING PROTEIN-RELATED"/>
    <property type="match status" value="1"/>
</dbReference>
<accession>A0A2G5UC61</accession>
<dbReference type="InterPro" id="IPR001810">
    <property type="entry name" value="F-box_dom"/>
</dbReference>
<dbReference type="InterPro" id="IPR012885">
    <property type="entry name" value="F-box_Sdz-33"/>
</dbReference>
<reference evidence="3" key="1">
    <citation type="submission" date="2017-10" db="EMBL/GenBank/DDBJ databases">
        <title>Rapid genome shrinkage in a self-fertile nematode reveals novel sperm competition proteins.</title>
        <authorList>
            <person name="Yin D."/>
            <person name="Schwarz E.M."/>
            <person name="Thomas C.G."/>
            <person name="Felde R.L."/>
            <person name="Korf I.F."/>
            <person name="Cutter A.D."/>
            <person name="Schartner C.M."/>
            <person name="Ralston E.J."/>
            <person name="Meyer B.J."/>
            <person name="Haag E.S."/>
        </authorList>
    </citation>
    <scope>NUCLEOTIDE SEQUENCE [LARGE SCALE GENOMIC DNA]</scope>
    <source>
        <strain evidence="3">JU1422</strain>
    </source>
</reference>
<dbReference type="PROSITE" id="PS50181">
    <property type="entry name" value="FBOX"/>
    <property type="match status" value="1"/>
</dbReference>
<gene>
    <name evidence="2" type="primary">Cnig_chr_IV.g15881</name>
    <name evidence="2" type="ORF">B9Z55_015881</name>
</gene>
<protein>
    <recommendedName>
        <fullName evidence="1">F-box domain-containing protein</fullName>
    </recommendedName>
</protein>
<evidence type="ECO:0000259" key="1">
    <source>
        <dbReference type="PROSITE" id="PS50181"/>
    </source>
</evidence>
<feature type="domain" description="F-box" evidence="1">
    <location>
        <begin position="2"/>
        <end position="46"/>
    </location>
</feature>